<keyword evidence="2" id="KW-1185">Reference proteome</keyword>
<dbReference type="EMBL" id="CATNWA010021405">
    <property type="protein sequence ID" value="CAI9622570.1"/>
    <property type="molecule type" value="Genomic_DNA"/>
</dbReference>
<gene>
    <name evidence="1" type="ORF">SPARVUS_LOCUS16311554</name>
</gene>
<name>A0ABN9HLA9_9NEOB</name>
<accession>A0ABN9HLA9</accession>
<evidence type="ECO:0000313" key="2">
    <source>
        <dbReference type="Proteomes" id="UP001162483"/>
    </source>
</evidence>
<protein>
    <submittedName>
        <fullName evidence="1">Uncharacterized protein</fullName>
    </submittedName>
</protein>
<reference evidence="1" key="1">
    <citation type="submission" date="2023-05" db="EMBL/GenBank/DDBJ databases">
        <authorList>
            <person name="Stuckert A."/>
        </authorList>
    </citation>
    <scope>NUCLEOTIDE SEQUENCE</scope>
</reference>
<sequence>MRVERIPVKQSYVHLV</sequence>
<comment type="caution">
    <text evidence="1">The sequence shown here is derived from an EMBL/GenBank/DDBJ whole genome shotgun (WGS) entry which is preliminary data.</text>
</comment>
<organism evidence="1 2">
    <name type="scientific">Staurois parvus</name>
    <dbReference type="NCBI Taxonomy" id="386267"/>
    <lineage>
        <taxon>Eukaryota</taxon>
        <taxon>Metazoa</taxon>
        <taxon>Chordata</taxon>
        <taxon>Craniata</taxon>
        <taxon>Vertebrata</taxon>
        <taxon>Euteleostomi</taxon>
        <taxon>Amphibia</taxon>
        <taxon>Batrachia</taxon>
        <taxon>Anura</taxon>
        <taxon>Neobatrachia</taxon>
        <taxon>Ranoidea</taxon>
        <taxon>Ranidae</taxon>
        <taxon>Staurois</taxon>
    </lineage>
</organism>
<evidence type="ECO:0000313" key="1">
    <source>
        <dbReference type="EMBL" id="CAI9622570.1"/>
    </source>
</evidence>
<dbReference type="Proteomes" id="UP001162483">
    <property type="component" value="Unassembled WGS sequence"/>
</dbReference>
<proteinExistence type="predicted"/>